<accession>A0A6A4TM03</accession>
<comment type="caution">
    <text evidence="1">The sequence shown here is derived from an EMBL/GenBank/DDBJ whole genome shotgun (WGS) entry which is preliminary data.</text>
</comment>
<name>A0A6A4TM03_SCOMX</name>
<protein>
    <submittedName>
        <fullName evidence="1">Uncharacterized protein</fullName>
    </submittedName>
</protein>
<dbReference type="Proteomes" id="UP000438429">
    <property type="component" value="Unassembled WGS sequence"/>
</dbReference>
<dbReference type="AlphaFoldDB" id="A0A6A4TM03"/>
<dbReference type="EMBL" id="VEVO01000002">
    <property type="protein sequence ID" value="KAF0046315.1"/>
    <property type="molecule type" value="Genomic_DNA"/>
</dbReference>
<sequence length="78" mass="9153">METNTMKQINNISHLKMTLTTINVWSPFVKGKKKTSKDLMDVTVWTVDQAVDYMDLMDQLDLMDQMDLMDQTVDYMDL</sequence>
<evidence type="ECO:0000313" key="2">
    <source>
        <dbReference type="Proteomes" id="UP000438429"/>
    </source>
</evidence>
<reference evidence="1 2" key="1">
    <citation type="submission" date="2019-06" db="EMBL/GenBank/DDBJ databases">
        <title>Draft genomes of female and male turbot (Scophthalmus maximus).</title>
        <authorList>
            <person name="Xu H."/>
            <person name="Xu X.-W."/>
            <person name="Shao C."/>
            <person name="Chen S."/>
        </authorList>
    </citation>
    <scope>NUCLEOTIDE SEQUENCE [LARGE SCALE GENOMIC DNA]</scope>
    <source>
        <strain evidence="1">Ysfricsl-2016a</strain>
        <tissue evidence="1">Blood</tissue>
    </source>
</reference>
<gene>
    <name evidence="1" type="ORF">F2P81_002844</name>
</gene>
<evidence type="ECO:0000313" key="1">
    <source>
        <dbReference type="EMBL" id="KAF0046315.1"/>
    </source>
</evidence>
<organism evidence="1 2">
    <name type="scientific">Scophthalmus maximus</name>
    <name type="common">Turbot</name>
    <name type="synonym">Psetta maxima</name>
    <dbReference type="NCBI Taxonomy" id="52904"/>
    <lineage>
        <taxon>Eukaryota</taxon>
        <taxon>Metazoa</taxon>
        <taxon>Chordata</taxon>
        <taxon>Craniata</taxon>
        <taxon>Vertebrata</taxon>
        <taxon>Euteleostomi</taxon>
        <taxon>Actinopterygii</taxon>
        <taxon>Neopterygii</taxon>
        <taxon>Teleostei</taxon>
        <taxon>Neoteleostei</taxon>
        <taxon>Acanthomorphata</taxon>
        <taxon>Carangaria</taxon>
        <taxon>Pleuronectiformes</taxon>
        <taxon>Pleuronectoidei</taxon>
        <taxon>Scophthalmidae</taxon>
        <taxon>Scophthalmus</taxon>
    </lineage>
</organism>
<proteinExistence type="predicted"/>